<dbReference type="InterPro" id="IPR003313">
    <property type="entry name" value="AraC-bd"/>
</dbReference>
<evidence type="ECO:0000256" key="2">
    <source>
        <dbReference type="ARBA" id="ARBA00023125"/>
    </source>
</evidence>
<protein>
    <submittedName>
        <fullName evidence="5">Helix-turn-helix domain-containing protein</fullName>
    </submittedName>
</protein>
<keyword evidence="3" id="KW-0804">Transcription</keyword>
<evidence type="ECO:0000313" key="6">
    <source>
        <dbReference type="Proteomes" id="UP000297998"/>
    </source>
</evidence>
<dbReference type="InterPro" id="IPR014710">
    <property type="entry name" value="RmlC-like_jellyroll"/>
</dbReference>
<keyword evidence="6" id="KW-1185">Reference proteome</keyword>
<sequence>MEIIFLNLFNHQPLPTHISMNKIKSFDFKPISNENQKIHIISFSERIRRGENAVLRQHRANFYILLFITSGESQHLVDFNVHKIKKGDFLIIRPGQVHAFFPSKNSDGTIIAFTEDFLLYKSHSHFFHNNSFFLNELIIDEPLYLNGDKREDIYSLIFMIQKELDIAYDDLQESILQNHLASLLLNLLRIKRGDYPLFPKKSKEFLYALQFKSLIEKSYKDQLTISEYAKKIGISIRNLQRISEAHFGKSPKLMVQEFLLLESKRMLLDPSLQIKEIAYELGFNEPTNFTKFFKKFEKTSPESFRKSMY</sequence>
<dbReference type="Proteomes" id="UP000297998">
    <property type="component" value="Unassembled WGS sequence"/>
</dbReference>
<accession>A0A4Z1B971</accession>
<dbReference type="InterPro" id="IPR009057">
    <property type="entry name" value="Homeodomain-like_sf"/>
</dbReference>
<gene>
    <name evidence="5" type="ORF">E4J94_07335</name>
</gene>
<evidence type="ECO:0000256" key="3">
    <source>
        <dbReference type="ARBA" id="ARBA00023163"/>
    </source>
</evidence>
<keyword evidence="1" id="KW-0805">Transcription regulation</keyword>
<dbReference type="PROSITE" id="PS01124">
    <property type="entry name" value="HTH_ARAC_FAMILY_2"/>
    <property type="match status" value="1"/>
</dbReference>
<keyword evidence="2" id="KW-0238">DNA-binding</keyword>
<dbReference type="Pfam" id="PF12833">
    <property type="entry name" value="HTH_18"/>
    <property type="match status" value="1"/>
</dbReference>
<dbReference type="AlphaFoldDB" id="A0A4Z1B971"/>
<dbReference type="OrthoDB" id="1096411at2"/>
<proteinExistence type="predicted"/>
<feature type="domain" description="HTH araC/xylS-type" evidence="4">
    <location>
        <begin position="209"/>
        <end position="307"/>
    </location>
</feature>
<dbReference type="InterPro" id="IPR037923">
    <property type="entry name" value="HTH-like"/>
</dbReference>
<evidence type="ECO:0000313" key="5">
    <source>
        <dbReference type="EMBL" id="TGN28016.1"/>
    </source>
</evidence>
<dbReference type="PANTHER" id="PTHR43280">
    <property type="entry name" value="ARAC-FAMILY TRANSCRIPTIONAL REGULATOR"/>
    <property type="match status" value="1"/>
</dbReference>
<name>A0A4Z1B971_9FLAO</name>
<organism evidence="5 6">
    <name type="scientific">Empedobacter tilapiae</name>
    <dbReference type="NCBI Taxonomy" id="2491114"/>
    <lineage>
        <taxon>Bacteria</taxon>
        <taxon>Pseudomonadati</taxon>
        <taxon>Bacteroidota</taxon>
        <taxon>Flavobacteriia</taxon>
        <taxon>Flavobacteriales</taxon>
        <taxon>Weeksellaceae</taxon>
        <taxon>Empedobacter</taxon>
    </lineage>
</organism>
<evidence type="ECO:0000259" key="4">
    <source>
        <dbReference type="PROSITE" id="PS01124"/>
    </source>
</evidence>
<dbReference type="GO" id="GO:0043565">
    <property type="term" value="F:sequence-specific DNA binding"/>
    <property type="evidence" value="ECO:0007669"/>
    <property type="project" value="InterPro"/>
</dbReference>
<comment type="caution">
    <text evidence="5">The sequence shown here is derived from an EMBL/GenBank/DDBJ whole genome shotgun (WGS) entry which is preliminary data.</text>
</comment>
<dbReference type="Pfam" id="PF02311">
    <property type="entry name" value="AraC_binding"/>
    <property type="match status" value="1"/>
</dbReference>
<dbReference type="Gene3D" id="1.10.10.60">
    <property type="entry name" value="Homeodomain-like"/>
    <property type="match status" value="1"/>
</dbReference>
<dbReference type="GO" id="GO:0003700">
    <property type="term" value="F:DNA-binding transcription factor activity"/>
    <property type="evidence" value="ECO:0007669"/>
    <property type="project" value="InterPro"/>
</dbReference>
<evidence type="ECO:0000256" key="1">
    <source>
        <dbReference type="ARBA" id="ARBA00023015"/>
    </source>
</evidence>
<dbReference type="Gene3D" id="2.60.120.10">
    <property type="entry name" value="Jelly Rolls"/>
    <property type="match status" value="1"/>
</dbReference>
<dbReference type="SUPFAM" id="SSF46689">
    <property type="entry name" value="Homeodomain-like"/>
    <property type="match status" value="1"/>
</dbReference>
<dbReference type="SUPFAM" id="SSF51215">
    <property type="entry name" value="Regulatory protein AraC"/>
    <property type="match status" value="1"/>
</dbReference>
<dbReference type="SMART" id="SM00342">
    <property type="entry name" value="HTH_ARAC"/>
    <property type="match status" value="1"/>
</dbReference>
<dbReference type="InterPro" id="IPR018060">
    <property type="entry name" value="HTH_AraC"/>
</dbReference>
<dbReference type="PANTHER" id="PTHR43280:SF32">
    <property type="entry name" value="TRANSCRIPTIONAL REGULATORY PROTEIN"/>
    <property type="match status" value="1"/>
</dbReference>
<dbReference type="EMBL" id="SRPE01000004">
    <property type="protein sequence ID" value="TGN28016.1"/>
    <property type="molecule type" value="Genomic_DNA"/>
</dbReference>
<reference evidence="5 6" key="1">
    <citation type="submission" date="2019-03" db="EMBL/GenBank/DDBJ databases">
        <title>Empedobacter tilapiae sp. nov., isolated from an intestine of Nile tilapia Oreochromis niloticus.</title>
        <authorList>
            <person name="Kim Y.-O."/>
            <person name="Yoon J.-H."/>
        </authorList>
    </citation>
    <scope>NUCLEOTIDE SEQUENCE [LARGE SCALE GENOMIC DNA]</scope>
    <source>
        <strain evidence="5 6">MRS2</strain>
    </source>
</reference>